<dbReference type="Proteomes" id="UP001233999">
    <property type="component" value="Unassembled WGS sequence"/>
</dbReference>
<protein>
    <submittedName>
        <fullName evidence="1">Uncharacterized protein</fullName>
    </submittedName>
</protein>
<feature type="non-terminal residue" evidence="1">
    <location>
        <position position="1"/>
    </location>
</feature>
<reference evidence="1" key="1">
    <citation type="journal article" date="2023" name="IScience">
        <title>Live-bearing cockroach genome reveals convergent evolutionary mechanisms linked to viviparity in insects and beyond.</title>
        <authorList>
            <person name="Fouks B."/>
            <person name="Harrison M.C."/>
            <person name="Mikhailova A.A."/>
            <person name="Marchal E."/>
            <person name="English S."/>
            <person name="Carruthers M."/>
            <person name="Jennings E.C."/>
            <person name="Chiamaka E.L."/>
            <person name="Frigard R.A."/>
            <person name="Pippel M."/>
            <person name="Attardo G.M."/>
            <person name="Benoit J.B."/>
            <person name="Bornberg-Bauer E."/>
            <person name="Tobe S.S."/>
        </authorList>
    </citation>
    <scope>NUCLEOTIDE SEQUENCE</scope>
    <source>
        <strain evidence="1">Stay&amp;Tobe</strain>
    </source>
</reference>
<comment type="caution">
    <text evidence="1">The sequence shown here is derived from an EMBL/GenBank/DDBJ whole genome shotgun (WGS) entry which is preliminary data.</text>
</comment>
<organism evidence="1 2">
    <name type="scientific">Diploptera punctata</name>
    <name type="common">Pacific beetle cockroach</name>
    <dbReference type="NCBI Taxonomy" id="6984"/>
    <lineage>
        <taxon>Eukaryota</taxon>
        <taxon>Metazoa</taxon>
        <taxon>Ecdysozoa</taxon>
        <taxon>Arthropoda</taxon>
        <taxon>Hexapoda</taxon>
        <taxon>Insecta</taxon>
        <taxon>Pterygota</taxon>
        <taxon>Neoptera</taxon>
        <taxon>Polyneoptera</taxon>
        <taxon>Dictyoptera</taxon>
        <taxon>Blattodea</taxon>
        <taxon>Blaberoidea</taxon>
        <taxon>Blaberidae</taxon>
        <taxon>Diplopterinae</taxon>
        <taxon>Diploptera</taxon>
    </lineage>
</organism>
<keyword evidence="2" id="KW-1185">Reference proteome</keyword>
<feature type="non-terminal residue" evidence="1">
    <location>
        <position position="75"/>
    </location>
</feature>
<proteinExistence type="predicted"/>
<accession>A0AAD8ADQ3</accession>
<evidence type="ECO:0000313" key="1">
    <source>
        <dbReference type="EMBL" id="KAJ9597219.1"/>
    </source>
</evidence>
<sequence length="75" mass="8537">FSLWSVSEDVHPSKDDRGHPRLKLKEHICLVYLSEGPWQRCVSEFALPQEVVKGGIPAPETKFPCQSQLPLPFFC</sequence>
<name>A0AAD8ADQ3_DIPPU</name>
<dbReference type="EMBL" id="JASPKZ010001623">
    <property type="protein sequence ID" value="KAJ9597219.1"/>
    <property type="molecule type" value="Genomic_DNA"/>
</dbReference>
<dbReference type="AlphaFoldDB" id="A0AAD8ADQ3"/>
<evidence type="ECO:0000313" key="2">
    <source>
        <dbReference type="Proteomes" id="UP001233999"/>
    </source>
</evidence>
<reference evidence="1" key="2">
    <citation type="submission" date="2023-05" db="EMBL/GenBank/DDBJ databases">
        <authorList>
            <person name="Fouks B."/>
        </authorList>
    </citation>
    <scope>NUCLEOTIDE SEQUENCE</scope>
    <source>
        <strain evidence="1">Stay&amp;Tobe</strain>
        <tissue evidence="1">Testes</tissue>
    </source>
</reference>
<gene>
    <name evidence="1" type="ORF">L9F63_011941</name>
</gene>